<keyword evidence="2" id="KW-0805">Transcription regulation</keyword>
<keyword evidence="4" id="KW-0238">DNA-binding</keyword>
<evidence type="ECO:0000313" key="9">
    <source>
        <dbReference type="Proteomes" id="UP000001822"/>
    </source>
</evidence>
<dbReference type="NCBIfam" id="TIGR02937">
    <property type="entry name" value="sigma70-ECF"/>
    <property type="match status" value="1"/>
</dbReference>
<dbReference type="Pfam" id="PF08281">
    <property type="entry name" value="Sigma70_r4_2"/>
    <property type="match status" value="1"/>
</dbReference>
<dbReference type="OrthoDB" id="9780326at2"/>
<dbReference type="InterPro" id="IPR036388">
    <property type="entry name" value="WH-like_DNA-bd_sf"/>
</dbReference>
<dbReference type="GO" id="GO:0003677">
    <property type="term" value="F:DNA binding"/>
    <property type="evidence" value="ECO:0007669"/>
    <property type="project" value="UniProtKB-KW"/>
</dbReference>
<dbReference type="EMBL" id="CP000383">
    <property type="protein sequence ID" value="ABG57830.1"/>
    <property type="molecule type" value="Genomic_DNA"/>
</dbReference>
<reference evidence="8 9" key="1">
    <citation type="journal article" date="2007" name="Appl. Environ. Microbiol.">
        <title>Genome sequence of the cellulolytic gliding bacterium Cytophaga hutchinsonii.</title>
        <authorList>
            <person name="Xie G."/>
            <person name="Bruce D.C."/>
            <person name="Challacombe J.F."/>
            <person name="Chertkov O."/>
            <person name="Detter J.C."/>
            <person name="Gilna P."/>
            <person name="Han C.S."/>
            <person name="Lucas S."/>
            <person name="Misra M."/>
            <person name="Myers G.L."/>
            <person name="Richardson P."/>
            <person name="Tapia R."/>
            <person name="Thayer N."/>
            <person name="Thompson L.S."/>
            <person name="Brettin T.S."/>
            <person name="Henrissat B."/>
            <person name="Wilson D.B."/>
            <person name="McBride M.J."/>
        </authorList>
    </citation>
    <scope>NUCLEOTIDE SEQUENCE [LARGE SCALE GENOMIC DNA]</scope>
    <source>
        <strain evidence="9">ATCC 33406 / DSM 1761 / CIP 103989 / NBRC 15051 / NCIMB 9469 / D465</strain>
    </source>
</reference>
<dbReference type="Pfam" id="PF04542">
    <property type="entry name" value="Sigma70_r2"/>
    <property type="match status" value="1"/>
</dbReference>
<dbReference type="KEGG" id="chu:CHU_0543"/>
<dbReference type="Proteomes" id="UP000001822">
    <property type="component" value="Chromosome"/>
</dbReference>
<evidence type="ECO:0000259" key="7">
    <source>
        <dbReference type="Pfam" id="PF08281"/>
    </source>
</evidence>
<evidence type="ECO:0000256" key="5">
    <source>
        <dbReference type="ARBA" id="ARBA00023163"/>
    </source>
</evidence>
<feature type="domain" description="RNA polymerase sigma-70 region 2" evidence="6">
    <location>
        <begin position="23"/>
        <end position="89"/>
    </location>
</feature>
<dbReference type="CDD" id="cd06171">
    <property type="entry name" value="Sigma70_r4"/>
    <property type="match status" value="1"/>
</dbReference>
<keyword evidence="3" id="KW-0731">Sigma factor</keyword>
<evidence type="ECO:0000256" key="3">
    <source>
        <dbReference type="ARBA" id="ARBA00023082"/>
    </source>
</evidence>
<evidence type="ECO:0000259" key="6">
    <source>
        <dbReference type="Pfam" id="PF04542"/>
    </source>
</evidence>
<dbReference type="InterPro" id="IPR007627">
    <property type="entry name" value="RNA_pol_sigma70_r2"/>
</dbReference>
<dbReference type="InterPro" id="IPR013249">
    <property type="entry name" value="RNA_pol_sigma70_r4_t2"/>
</dbReference>
<evidence type="ECO:0000256" key="1">
    <source>
        <dbReference type="ARBA" id="ARBA00010641"/>
    </source>
</evidence>
<dbReference type="InterPro" id="IPR013325">
    <property type="entry name" value="RNA_pol_sigma_r2"/>
</dbReference>
<organism evidence="8 9">
    <name type="scientific">Cytophaga hutchinsonii (strain ATCC 33406 / DSM 1761 / CIP 103989 / NBRC 15051 / NCIMB 9469 / D465)</name>
    <dbReference type="NCBI Taxonomy" id="269798"/>
    <lineage>
        <taxon>Bacteria</taxon>
        <taxon>Pseudomonadati</taxon>
        <taxon>Bacteroidota</taxon>
        <taxon>Cytophagia</taxon>
        <taxon>Cytophagales</taxon>
        <taxon>Cytophagaceae</taxon>
        <taxon>Cytophaga</taxon>
    </lineage>
</organism>
<dbReference type="RefSeq" id="WP_011583946.1">
    <property type="nucleotide sequence ID" value="NC_008255.1"/>
</dbReference>
<gene>
    <name evidence="8" type="ordered locus">CHU_0543</name>
</gene>
<dbReference type="GO" id="GO:0006352">
    <property type="term" value="P:DNA-templated transcription initiation"/>
    <property type="evidence" value="ECO:0007669"/>
    <property type="project" value="InterPro"/>
</dbReference>
<keyword evidence="5" id="KW-0804">Transcription</keyword>
<name>A0A6N4SNG9_CYTH3</name>
<evidence type="ECO:0000313" key="8">
    <source>
        <dbReference type="EMBL" id="ABG57830.1"/>
    </source>
</evidence>
<feature type="domain" description="RNA polymerase sigma factor 70 region 4 type 2" evidence="7">
    <location>
        <begin position="129"/>
        <end position="181"/>
    </location>
</feature>
<dbReference type="PANTHER" id="PTHR43133:SF8">
    <property type="entry name" value="RNA POLYMERASE SIGMA FACTOR HI_1459-RELATED"/>
    <property type="match status" value="1"/>
</dbReference>
<evidence type="ECO:0000256" key="2">
    <source>
        <dbReference type="ARBA" id="ARBA00023015"/>
    </source>
</evidence>
<comment type="similarity">
    <text evidence="1">Belongs to the sigma-70 factor family. ECF subfamily.</text>
</comment>
<dbReference type="InterPro" id="IPR039425">
    <property type="entry name" value="RNA_pol_sigma-70-like"/>
</dbReference>
<sequence length="194" mass="22084">MKTDAELIAGLKSNDRRLYAEFVGAFASRVYNVAFNILHRKEDAEEVAQDVFIKVFQSIDSFDGSCTLKTWMYRITVNKSLDALRAKKRKTPWSVFVHLFTGEGEGNKAIVAVEPVHPGIQLEQKEEAEILLSVIEKLPERQKAVFVLYQFEDMSYKEIASTLEISVSAVDSLMSRAKKQLREQLNSLMYGSIR</sequence>
<dbReference type="GO" id="GO:0016987">
    <property type="term" value="F:sigma factor activity"/>
    <property type="evidence" value="ECO:0007669"/>
    <property type="project" value="UniProtKB-KW"/>
</dbReference>
<dbReference type="Gene3D" id="1.10.1740.10">
    <property type="match status" value="1"/>
</dbReference>
<dbReference type="InterPro" id="IPR014284">
    <property type="entry name" value="RNA_pol_sigma-70_dom"/>
</dbReference>
<accession>A0A6N4SNG9</accession>
<proteinExistence type="inferred from homology"/>
<dbReference type="Gene3D" id="1.10.10.10">
    <property type="entry name" value="Winged helix-like DNA-binding domain superfamily/Winged helix DNA-binding domain"/>
    <property type="match status" value="1"/>
</dbReference>
<keyword evidence="9" id="KW-1185">Reference proteome</keyword>
<protein>
    <submittedName>
        <fullName evidence="8">RNA polymerase, ECF-type sigma factor</fullName>
    </submittedName>
</protein>
<dbReference type="SUPFAM" id="SSF88946">
    <property type="entry name" value="Sigma2 domain of RNA polymerase sigma factors"/>
    <property type="match status" value="1"/>
</dbReference>
<dbReference type="InterPro" id="IPR013324">
    <property type="entry name" value="RNA_pol_sigma_r3/r4-like"/>
</dbReference>
<evidence type="ECO:0000256" key="4">
    <source>
        <dbReference type="ARBA" id="ARBA00023125"/>
    </source>
</evidence>
<dbReference type="SUPFAM" id="SSF88659">
    <property type="entry name" value="Sigma3 and sigma4 domains of RNA polymerase sigma factors"/>
    <property type="match status" value="1"/>
</dbReference>
<dbReference type="PANTHER" id="PTHR43133">
    <property type="entry name" value="RNA POLYMERASE ECF-TYPE SIGMA FACTO"/>
    <property type="match status" value="1"/>
</dbReference>
<dbReference type="AlphaFoldDB" id="A0A6N4SNG9"/>